<dbReference type="NCBIfam" id="TIGR03050">
    <property type="entry name" value="PS_I_psaK_plant"/>
    <property type="match status" value="1"/>
</dbReference>
<keyword evidence="11" id="KW-1185">Reference proteome</keyword>
<keyword evidence="5" id="KW-0602">Photosynthesis</keyword>
<protein>
    <recommendedName>
        <fullName evidence="12">PSI-K</fullName>
    </recommendedName>
</protein>
<dbReference type="InterPro" id="IPR000549">
    <property type="entry name" value="PSI_PsaG/PsaK"/>
</dbReference>
<comment type="similarity">
    <text evidence="3">Belongs to the PsaG/PsaK family.</text>
</comment>
<evidence type="ECO:0000256" key="5">
    <source>
        <dbReference type="ARBA" id="ARBA00022531"/>
    </source>
</evidence>
<accession>A0A8T0I671</accession>
<comment type="subcellular location">
    <subcellularLocation>
        <location evidence="1">Membrane</location>
        <topology evidence="1">Multi-pass membrane protein</topology>
    </subcellularLocation>
    <subcellularLocation>
        <location evidence="2">Plastid</location>
        <location evidence="2">Chloroplast</location>
    </subcellularLocation>
</comment>
<comment type="caution">
    <text evidence="10">The sequence shown here is derived from an EMBL/GenBank/DDBJ whole genome shotgun (WGS) entry which is preliminary data.</text>
</comment>
<keyword evidence="7" id="KW-0812">Transmembrane</keyword>
<dbReference type="PANTHER" id="PTHR34195">
    <property type="entry name" value="PHOTOSYSTEM I REACTION CENTER SUBUNIT V, CHLOROPLASTIC-RELATED"/>
    <property type="match status" value="1"/>
</dbReference>
<dbReference type="GO" id="GO:0009522">
    <property type="term" value="C:photosystem I"/>
    <property type="evidence" value="ECO:0007669"/>
    <property type="project" value="UniProtKB-KW"/>
</dbReference>
<dbReference type="PANTHER" id="PTHR34195:SF2">
    <property type="entry name" value="PHOTOSYSTEM I REACTION CENTER SUBUNIT PSAK, CHLOROPLASTIC"/>
    <property type="match status" value="1"/>
</dbReference>
<gene>
    <name evidence="10" type="ORF">KC19_4G061500</name>
</gene>
<dbReference type="Pfam" id="PF01241">
    <property type="entry name" value="PSI_PSAK"/>
    <property type="match status" value="1"/>
</dbReference>
<evidence type="ECO:0000313" key="11">
    <source>
        <dbReference type="Proteomes" id="UP000822688"/>
    </source>
</evidence>
<evidence type="ECO:0000313" key="10">
    <source>
        <dbReference type="EMBL" id="KAG0578942.1"/>
    </source>
</evidence>
<dbReference type="GO" id="GO:0015979">
    <property type="term" value="P:photosynthesis"/>
    <property type="evidence" value="ECO:0007669"/>
    <property type="project" value="UniProtKB-KW"/>
</dbReference>
<evidence type="ECO:0000256" key="4">
    <source>
        <dbReference type="ARBA" id="ARBA00022528"/>
    </source>
</evidence>
<evidence type="ECO:0000256" key="6">
    <source>
        <dbReference type="ARBA" id="ARBA00022640"/>
    </source>
</evidence>
<evidence type="ECO:0000256" key="7">
    <source>
        <dbReference type="ARBA" id="ARBA00022692"/>
    </source>
</evidence>
<evidence type="ECO:0000256" key="9">
    <source>
        <dbReference type="ARBA" id="ARBA00023136"/>
    </source>
</evidence>
<evidence type="ECO:0000256" key="8">
    <source>
        <dbReference type="ARBA" id="ARBA00022836"/>
    </source>
</evidence>
<dbReference type="EMBL" id="CM026424">
    <property type="protein sequence ID" value="KAG0578942.1"/>
    <property type="molecule type" value="Genomic_DNA"/>
</dbReference>
<dbReference type="GO" id="GO:0009507">
    <property type="term" value="C:chloroplast"/>
    <property type="evidence" value="ECO:0007669"/>
    <property type="project" value="UniProtKB-SubCell"/>
</dbReference>
<evidence type="ECO:0000256" key="2">
    <source>
        <dbReference type="ARBA" id="ARBA00004229"/>
    </source>
</evidence>
<dbReference type="InterPro" id="IPR023618">
    <property type="entry name" value="PSI_PsaG/PsaK_dom"/>
</dbReference>
<dbReference type="Proteomes" id="UP000822688">
    <property type="component" value="Chromosome 4"/>
</dbReference>
<evidence type="ECO:0000256" key="3">
    <source>
        <dbReference type="ARBA" id="ARBA00006458"/>
    </source>
</evidence>
<sequence>MAIGGGPRPYPHRYLHISHGFRKSILLSPTRASTQSSYCPLCLHFGIPPSSSSSPLPTNSSSTFNSLSRSTMAAMAATMSVTASVRQFEGLKATTSFTKPLPSLVMRKTAGKGALGARCDYIGSSTNLIMIASTTAMLFAGRFGLAPSANRMSTAGLKLVDRDSGLQTGDPAGFTATDTLACGAMGHVFGVGIVLGLKAIGSL</sequence>
<dbReference type="AlphaFoldDB" id="A0A8T0I671"/>
<evidence type="ECO:0000256" key="1">
    <source>
        <dbReference type="ARBA" id="ARBA00004141"/>
    </source>
</evidence>
<dbReference type="Gene3D" id="1.10.286.40">
    <property type="entry name" value="Chlorophyll a-b binding protein like"/>
    <property type="match status" value="1"/>
</dbReference>
<name>A0A8T0I671_CERPU</name>
<keyword evidence="8" id="KW-0603">Photosystem I</keyword>
<proteinExistence type="inferred from homology"/>
<dbReference type="InterPro" id="IPR016370">
    <property type="entry name" value="PSI_PsaG/PsaK_pln"/>
</dbReference>
<evidence type="ECO:0008006" key="12">
    <source>
        <dbReference type="Google" id="ProtNLM"/>
    </source>
</evidence>
<keyword evidence="9" id="KW-0472">Membrane</keyword>
<reference evidence="10" key="1">
    <citation type="submission" date="2020-06" db="EMBL/GenBank/DDBJ databases">
        <title>WGS assembly of Ceratodon purpureus strain R40.</title>
        <authorList>
            <person name="Carey S.B."/>
            <person name="Jenkins J."/>
            <person name="Shu S."/>
            <person name="Lovell J.T."/>
            <person name="Sreedasyam A."/>
            <person name="Maumus F."/>
            <person name="Tiley G.P."/>
            <person name="Fernandez-Pozo N."/>
            <person name="Barry K."/>
            <person name="Chen C."/>
            <person name="Wang M."/>
            <person name="Lipzen A."/>
            <person name="Daum C."/>
            <person name="Saski C.A."/>
            <person name="Payton A.C."/>
            <person name="Mcbreen J.C."/>
            <person name="Conrad R.E."/>
            <person name="Kollar L.M."/>
            <person name="Olsson S."/>
            <person name="Huttunen S."/>
            <person name="Landis J.B."/>
            <person name="Wickett N.J."/>
            <person name="Johnson M.G."/>
            <person name="Rensing S.A."/>
            <person name="Grimwood J."/>
            <person name="Schmutz J."/>
            <person name="Mcdaniel S.F."/>
        </authorList>
    </citation>
    <scope>NUCLEOTIDE SEQUENCE</scope>
    <source>
        <strain evidence="10">R40</strain>
    </source>
</reference>
<organism evidence="10 11">
    <name type="scientific">Ceratodon purpureus</name>
    <name type="common">Fire moss</name>
    <name type="synonym">Dicranum purpureum</name>
    <dbReference type="NCBI Taxonomy" id="3225"/>
    <lineage>
        <taxon>Eukaryota</taxon>
        <taxon>Viridiplantae</taxon>
        <taxon>Streptophyta</taxon>
        <taxon>Embryophyta</taxon>
        <taxon>Bryophyta</taxon>
        <taxon>Bryophytina</taxon>
        <taxon>Bryopsida</taxon>
        <taxon>Dicranidae</taxon>
        <taxon>Pseudoditrichales</taxon>
        <taxon>Ditrichaceae</taxon>
        <taxon>Ceratodon</taxon>
    </lineage>
</organism>
<keyword evidence="6" id="KW-0934">Plastid</keyword>
<dbReference type="InterPro" id="IPR017493">
    <property type="entry name" value="PSI_PsaK_pln"/>
</dbReference>
<keyword evidence="4" id="KW-0150">Chloroplast</keyword>